<comment type="subcellular location">
    <subcellularLocation>
        <location evidence="1">Cell membrane</location>
        <topology evidence="1">Multi-pass membrane protein</topology>
    </subcellularLocation>
</comment>
<name>A0A511B2W5_9PROT</name>
<dbReference type="Pfam" id="PF01061">
    <property type="entry name" value="ABC2_membrane"/>
    <property type="match status" value="1"/>
</dbReference>
<comment type="similarity">
    <text evidence="2">Belongs to the ABC-2 integral membrane protein family.</text>
</comment>
<gene>
    <name evidence="11" type="primary">rfbD</name>
    <name evidence="11" type="ORF">GWA01_19120</name>
</gene>
<feature type="transmembrane region" description="Helical" evidence="9">
    <location>
        <begin position="135"/>
        <end position="159"/>
    </location>
</feature>
<keyword evidence="5 9" id="KW-0812">Transmembrane</keyword>
<feature type="transmembrane region" description="Helical" evidence="9">
    <location>
        <begin position="90"/>
        <end position="114"/>
    </location>
</feature>
<evidence type="ECO:0000256" key="4">
    <source>
        <dbReference type="ARBA" id="ARBA00022475"/>
    </source>
</evidence>
<feature type="transmembrane region" description="Helical" evidence="9">
    <location>
        <begin position="165"/>
        <end position="188"/>
    </location>
</feature>
<dbReference type="PANTHER" id="PTHR30413:SF10">
    <property type="entry name" value="CAPSULE POLYSACCHARIDE EXPORT INNER-MEMBRANE PROTEIN CTRC"/>
    <property type="match status" value="1"/>
</dbReference>
<dbReference type="GO" id="GO:0140359">
    <property type="term" value="F:ABC-type transporter activity"/>
    <property type="evidence" value="ECO:0007669"/>
    <property type="project" value="InterPro"/>
</dbReference>
<keyword evidence="3" id="KW-0813">Transport</keyword>
<keyword evidence="12" id="KW-1185">Reference proteome</keyword>
<dbReference type="GO" id="GO:0005886">
    <property type="term" value="C:plasma membrane"/>
    <property type="evidence" value="ECO:0007669"/>
    <property type="project" value="UniProtKB-SubCell"/>
</dbReference>
<reference evidence="11 12" key="1">
    <citation type="submission" date="2019-07" db="EMBL/GenBank/DDBJ databases">
        <title>Whole genome shotgun sequence of Gluconobacter wancherniae NBRC 103581.</title>
        <authorList>
            <person name="Hosoyama A."/>
            <person name="Uohara A."/>
            <person name="Ohji S."/>
            <person name="Ichikawa N."/>
        </authorList>
    </citation>
    <scope>NUCLEOTIDE SEQUENCE [LARGE SCALE GENOMIC DNA]</scope>
    <source>
        <strain evidence="11 12">NBRC 103581</strain>
    </source>
</reference>
<evidence type="ECO:0000256" key="6">
    <source>
        <dbReference type="ARBA" id="ARBA00022989"/>
    </source>
</evidence>
<evidence type="ECO:0000256" key="1">
    <source>
        <dbReference type="ARBA" id="ARBA00004651"/>
    </source>
</evidence>
<evidence type="ECO:0000256" key="8">
    <source>
        <dbReference type="ARBA" id="ARBA00023136"/>
    </source>
</evidence>
<protein>
    <submittedName>
        <fullName evidence="11">Sugar ABC transporter permease</fullName>
    </submittedName>
</protein>
<evidence type="ECO:0000256" key="9">
    <source>
        <dbReference type="SAM" id="Phobius"/>
    </source>
</evidence>
<keyword evidence="7" id="KW-0762">Sugar transport</keyword>
<dbReference type="Proteomes" id="UP000321230">
    <property type="component" value="Unassembled WGS sequence"/>
</dbReference>
<keyword evidence="6 9" id="KW-1133">Transmembrane helix</keyword>
<evidence type="ECO:0000256" key="3">
    <source>
        <dbReference type="ARBA" id="ARBA00022448"/>
    </source>
</evidence>
<keyword evidence="7" id="KW-0625">Polysaccharide transport</keyword>
<dbReference type="PANTHER" id="PTHR30413">
    <property type="entry name" value="INNER MEMBRANE TRANSPORT PERMEASE"/>
    <property type="match status" value="1"/>
</dbReference>
<dbReference type="AlphaFoldDB" id="A0A511B2W5"/>
<dbReference type="GO" id="GO:0015774">
    <property type="term" value="P:polysaccharide transport"/>
    <property type="evidence" value="ECO:0007669"/>
    <property type="project" value="UniProtKB-KW"/>
</dbReference>
<evidence type="ECO:0000256" key="5">
    <source>
        <dbReference type="ARBA" id="ARBA00022692"/>
    </source>
</evidence>
<feature type="transmembrane region" description="Helical" evidence="9">
    <location>
        <begin position="251"/>
        <end position="271"/>
    </location>
</feature>
<proteinExistence type="inferred from homology"/>
<organism evidence="11 12">
    <name type="scientific">Gluconobacter wancherniae NBRC 103581</name>
    <dbReference type="NCBI Taxonomy" id="656744"/>
    <lineage>
        <taxon>Bacteria</taxon>
        <taxon>Pseudomonadati</taxon>
        <taxon>Pseudomonadota</taxon>
        <taxon>Alphaproteobacteria</taxon>
        <taxon>Acetobacterales</taxon>
        <taxon>Acetobacteraceae</taxon>
        <taxon>Gluconobacter</taxon>
    </lineage>
</organism>
<keyword evidence="4" id="KW-1003">Cell membrane</keyword>
<keyword evidence="8 9" id="KW-0472">Membrane</keyword>
<comment type="caution">
    <text evidence="11">The sequence shown here is derived from an EMBL/GenBank/DDBJ whole genome shotgun (WGS) entry which is preliminary data.</text>
</comment>
<evidence type="ECO:0000313" key="12">
    <source>
        <dbReference type="Proteomes" id="UP000321230"/>
    </source>
</evidence>
<feature type="transmembrane region" description="Helical" evidence="9">
    <location>
        <begin position="195"/>
        <end position="214"/>
    </location>
</feature>
<feature type="transmembrane region" description="Helical" evidence="9">
    <location>
        <begin position="61"/>
        <end position="78"/>
    </location>
</feature>
<feature type="domain" description="ABC-2 type transporter transmembrane" evidence="10">
    <location>
        <begin position="42"/>
        <end position="241"/>
    </location>
</feature>
<dbReference type="GO" id="GO:0015920">
    <property type="term" value="P:lipopolysaccharide transport"/>
    <property type="evidence" value="ECO:0007669"/>
    <property type="project" value="TreeGrafter"/>
</dbReference>
<evidence type="ECO:0000256" key="7">
    <source>
        <dbReference type="ARBA" id="ARBA00023047"/>
    </source>
</evidence>
<sequence>MLMADNLSHSPVLEFAPQRGIGRVTAAWADLRAGLKLFPLAFALGWLDIKMRYRGSMLGPFWLTLSTAVMVAALGVIYSKLFHMDLPRYLPFLSLSIVLWGFISTIAIDAATVFTQSASQFHSMRTPASLPVLRVIVRNVLTLLHNAVVIVAVFAIFHVWPHQSWSLLVSLPLWIADSFAGVLLIGMLGARFRDIPPIIVSVLQVFFFVTPVIWKPDLIYLGRQYLLLDPFYPILEIVRAPLLGGSVRPSIWFAAITQAFVLWGIAAVFFCRMRARITYWI</sequence>
<evidence type="ECO:0000313" key="11">
    <source>
        <dbReference type="EMBL" id="GEK94142.1"/>
    </source>
</evidence>
<evidence type="ECO:0000259" key="10">
    <source>
        <dbReference type="Pfam" id="PF01061"/>
    </source>
</evidence>
<dbReference type="EMBL" id="BJUZ01000002">
    <property type="protein sequence ID" value="GEK94142.1"/>
    <property type="molecule type" value="Genomic_DNA"/>
</dbReference>
<dbReference type="InterPro" id="IPR013525">
    <property type="entry name" value="ABC2_TM"/>
</dbReference>
<evidence type="ECO:0000256" key="2">
    <source>
        <dbReference type="ARBA" id="ARBA00007783"/>
    </source>
</evidence>
<accession>A0A511B2W5</accession>